<keyword evidence="5" id="KW-1185">Reference proteome</keyword>
<feature type="region of interest" description="Disordered" evidence="2">
    <location>
        <begin position="267"/>
        <end position="362"/>
    </location>
</feature>
<dbReference type="PANTHER" id="PTHR15885">
    <property type="entry name" value="COILED-COIL DOMAIN-CONTAINING PROTEIN 174"/>
    <property type="match status" value="1"/>
</dbReference>
<feature type="region of interest" description="Disordered" evidence="2">
    <location>
        <begin position="42"/>
        <end position="76"/>
    </location>
</feature>
<evidence type="ECO:0000256" key="1">
    <source>
        <dbReference type="ARBA" id="ARBA00023054"/>
    </source>
</evidence>
<dbReference type="GO" id="GO:0005634">
    <property type="term" value="C:nucleus"/>
    <property type="evidence" value="ECO:0007669"/>
    <property type="project" value="TreeGrafter"/>
</dbReference>
<proteinExistence type="predicted"/>
<comment type="caution">
    <text evidence="4">The sequence shown here is derived from an EMBL/GenBank/DDBJ whole genome shotgun (WGS) entry which is preliminary data.</text>
</comment>
<feature type="compositionally biased region" description="Low complexity" evidence="2">
    <location>
        <begin position="308"/>
        <end position="319"/>
    </location>
</feature>
<feature type="compositionally biased region" description="Polar residues" evidence="2">
    <location>
        <begin position="320"/>
        <end position="329"/>
    </location>
</feature>
<dbReference type="Pfam" id="PF13300">
    <property type="entry name" value="DUF4078"/>
    <property type="match status" value="1"/>
</dbReference>
<keyword evidence="1" id="KW-0175">Coiled coil</keyword>
<feature type="transmembrane region" description="Helical" evidence="3">
    <location>
        <begin position="385"/>
        <end position="404"/>
    </location>
</feature>
<dbReference type="InterPro" id="IPR025066">
    <property type="entry name" value="CCDC174-like"/>
</dbReference>
<accession>A0A1Q3E4D9</accession>
<name>A0A1Q3E4D9_LENED</name>
<protein>
    <submittedName>
        <fullName evidence="4">Uncharacterized protein</fullName>
    </submittedName>
</protein>
<reference evidence="4 5" key="1">
    <citation type="submission" date="2016-08" db="EMBL/GenBank/DDBJ databases">
        <authorList>
            <consortium name="Lentinula edodes genome sequencing consortium"/>
            <person name="Sakamoto Y."/>
            <person name="Nakade K."/>
            <person name="Sato S."/>
            <person name="Yoshida Y."/>
            <person name="Miyazaki K."/>
            <person name="Natsume S."/>
            <person name="Konno N."/>
        </authorList>
    </citation>
    <scope>NUCLEOTIDE SEQUENCE [LARGE SCALE GENOMIC DNA]</scope>
    <source>
        <strain evidence="4 5">NBRC 111202</strain>
    </source>
</reference>
<evidence type="ECO:0000313" key="5">
    <source>
        <dbReference type="Proteomes" id="UP000188533"/>
    </source>
</evidence>
<feature type="compositionally biased region" description="Basic and acidic residues" evidence="2">
    <location>
        <begin position="275"/>
        <end position="292"/>
    </location>
</feature>
<reference evidence="4 5" key="2">
    <citation type="submission" date="2017-02" db="EMBL/GenBank/DDBJ databases">
        <title>A genome survey and senescence transcriptome analysis in Lentinula edodes.</title>
        <authorList>
            <person name="Sakamoto Y."/>
            <person name="Nakade K."/>
            <person name="Sato S."/>
            <person name="Yoshida Y."/>
            <person name="Miyazaki K."/>
            <person name="Natsume S."/>
            <person name="Konno N."/>
        </authorList>
    </citation>
    <scope>NUCLEOTIDE SEQUENCE [LARGE SCALE GENOMIC DNA]</scope>
    <source>
        <strain evidence="4 5">NBRC 111202</strain>
    </source>
</reference>
<evidence type="ECO:0000256" key="2">
    <source>
        <dbReference type="SAM" id="MobiDB-lite"/>
    </source>
</evidence>
<dbReference type="PANTHER" id="PTHR15885:SF1">
    <property type="entry name" value="COILED-COIL DOMAIN-CONTAINING PROTEIN 174"/>
    <property type="match status" value="1"/>
</dbReference>
<keyword evidence="3" id="KW-1133">Transmembrane helix</keyword>
<gene>
    <name evidence="4" type="ORF">LENED_003761</name>
</gene>
<keyword evidence="3" id="KW-0472">Membrane</keyword>
<dbReference type="EMBL" id="BDGU01000084">
    <property type="protein sequence ID" value="GAW02127.1"/>
    <property type="molecule type" value="Genomic_DNA"/>
</dbReference>
<keyword evidence="3" id="KW-0812">Transmembrane</keyword>
<evidence type="ECO:0000313" key="4">
    <source>
        <dbReference type="EMBL" id="GAW02127.1"/>
    </source>
</evidence>
<dbReference type="STRING" id="5353.A0A1Q3E4D9"/>
<evidence type="ECO:0000256" key="3">
    <source>
        <dbReference type="SAM" id="Phobius"/>
    </source>
</evidence>
<sequence>MHSAKSKSKGVSTSSLFDLKAEISKKEDEFARDKAAGKTYTLGRVNRPDKKPTKWSLPNKGVQSRAARDLVEQESVSKPTLENARISLERKSVKYHQLVKGKTAGLTEKQYDALLVDFDAKGIDSKWESDSDDVDESLTVPVPNNEDDPMIEYCLVWPNVMMKLKNLTMGNAQILQNHFPTYQHTEDRITEIINEHSEENNPLEKHYDPNSEIRDRGAASYTFSTDEETRQARLNELKSRHLETDAIRKEMGAVDVLPGEIEGMQVPEVRSSVKGSEKRKREIEERRKMLDAKRKKVGTVIEEPQPDTVSASTSGTTTSLKRNSQTPGLPQQVDPFSALESATFSKPPPNKGKGNENELTSKDSTCCPILAYERYNSQLPELSNLSLPVLAIMLLIAVYISVHLEITQ</sequence>
<dbReference type="AlphaFoldDB" id="A0A1Q3E4D9"/>
<organism evidence="4 5">
    <name type="scientific">Lentinula edodes</name>
    <name type="common">Shiitake mushroom</name>
    <name type="synonym">Lentinus edodes</name>
    <dbReference type="NCBI Taxonomy" id="5353"/>
    <lineage>
        <taxon>Eukaryota</taxon>
        <taxon>Fungi</taxon>
        <taxon>Dikarya</taxon>
        <taxon>Basidiomycota</taxon>
        <taxon>Agaricomycotina</taxon>
        <taxon>Agaricomycetes</taxon>
        <taxon>Agaricomycetidae</taxon>
        <taxon>Agaricales</taxon>
        <taxon>Marasmiineae</taxon>
        <taxon>Omphalotaceae</taxon>
        <taxon>Lentinula</taxon>
    </lineage>
</organism>
<dbReference type="Proteomes" id="UP000188533">
    <property type="component" value="Unassembled WGS sequence"/>
</dbReference>